<accession>A0A0D2I5T6</accession>
<evidence type="ECO:0000256" key="5">
    <source>
        <dbReference type="ARBA" id="ARBA00023136"/>
    </source>
</evidence>
<dbReference type="VEuPathDB" id="FungiDB:Z520_11665"/>
<dbReference type="GO" id="GO:0016020">
    <property type="term" value="C:membrane"/>
    <property type="evidence" value="ECO:0007669"/>
    <property type="project" value="UniProtKB-SubCell"/>
</dbReference>
<evidence type="ECO:0000256" key="4">
    <source>
        <dbReference type="ARBA" id="ARBA00022989"/>
    </source>
</evidence>
<evidence type="ECO:0000256" key="3">
    <source>
        <dbReference type="ARBA" id="ARBA00022692"/>
    </source>
</evidence>
<reference evidence="9 10" key="1">
    <citation type="submission" date="2015-01" db="EMBL/GenBank/DDBJ databases">
        <title>The Genome Sequence of Fonsecaea multimorphosa CBS 102226.</title>
        <authorList>
            <consortium name="The Broad Institute Genomics Platform"/>
            <person name="Cuomo C."/>
            <person name="de Hoog S."/>
            <person name="Gorbushina A."/>
            <person name="Stielow B."/>
            <person name="Teixiera M."/>
            <person name="Abouelleil A."/>
            <person name="Chapman S.B."/>
            <person name="Priest M."/>
            <person name="Young S.K."/>
            <person name="Wortman J."/>
            <person name="Nusbaum C."/>
            <person name="Birren B."/>
        </authorList>
    </citation>
    <scope>NUCLEOTIDE SEQUENCE [LARGE SCALE GENOMIC DNA]</scope>
    <source>
        <strain evidence="9 10">CBS 102226</strain>
    </source>
</reference>
<protein>
    <recommendedName>
        <fullName evidence="8">Major facilitator superfamily (MFS) profile domain-containing protein</fullName>
    </recommendedName>
</protein>
<dbReference type="RefSeq" id="XP_016626759.1">
    <property type="nucleotide sequence ID" value="XM_016782153.1"/>
</dbReference>
<comment type="subcellular location">
    <subcellularLocation>
        <location evidence="1">Membrane</location>
        <topology evidence="1">Multi-pass membrane protein</topology>
    </subcellularLocation>
</comment>
<evidence type="ECO:0000256" key="1">
    <source>
        <dbReference type="ARBA" id="ARBA00004141"/>
    </source>
</evidence>
<feature type="transmembrane region" description="Helical" evidence="7">
    <location>
        <begin position="178"/>
        <end position="198"/>
    </location>
</feature>
<sequence>MATTKMHTFYPTQSKTCLPQEVEAVTTSDGQHPIDITTEKRITRKLDLHIIPWLFFMWFFGSLDRANIGNASIAGLSKDLKLENVQFNVALLIFYIPYVVIDIPSNLVIKHFQAGYYLPALIIVWGLTCTCMGFVKSYGGLIAGRAILGMCEGGLIGGILIYLALFYRRQQLLTRVGLFASAAPLAIAFGGLLATGLSKISCGGYNGWPWIFFVEGAITVAYGILTLFFLPHTPAQAKFFNAQDRDVAVRRMKEDADGAMAADEAGDEHFKWHWVRMALKSPNTIICSLGWFFLLISIYSYALFLPTIIHELGYSAVHAQLLTVPPNICGFVAILVLSTWSDKVKARGPFIVGGCILAIAGYIMLLAAESPAVKYGGTFLIATGVYPGTPIVQGWLANNLAPHYVRATGIGFQVTVANCAAFIATFAYLSKDAPRFVLGHSISIGGLGLCSITTLLGMGYCRWENARRENGERNHRLSEERVDLLGHRHPSFRYTI</sequence>
<dbReference type="AlphaFoldDB" id="A0A0D2I5T6"/>
<dbReference type="FunFam" id="1.20.1250.20:FF:000068">
    <property type="entry name" value="MFS general substrate transporter"/>
    <property type="match status" value="1"/>
</dbReference>
<keyword evidence="2" id="KW-0813">Transport</keyword>
<evidence type="ECO:0000256" key="7">
    <source>
        <dbReference type="SAM" id="Phobius"/>
    </source>
</evidence>
<dbReference type="FunFam" id="1.20.1250.20:FF:000018">
    <property type="entry name" value="MFS transporter permease"/>
    <property type="match status" value="1"/>
</dbReference>
<keyword evidence="5 7" id="KW-0472">Membrane</keyword>
<keyword evidence="3 7" id="KW-0812">Transmembrane</keyword>
<evidence type="ECO:0000256" key="2">
    <source>
        <dbReference type="ARBA" id="ARBA00022448"/>
    </source>
</evidence>
<feature type="transmembrane region" description="Helical" evidence="7">
    <location>
        <begin position="285"/>
        <end position="304"/>
    </location>
</feature>
<proteinExistence type="inferred from homology"/>
<feature type="transmembrane region" description="Helical" evidence="7">
    <location>
        <begin position="50"/>
        <end position="68"/>
    </location>
</feature>
<dbReference type="SUPFAM" id="SSF103473">
    <property type="entry name" value="MFS general substrate transporter"/>
    <property type="match status" value="1"/>
</dbReference>
<dbReference type="Pfam" id="PF07690">
    <property type="entry name" value="MFS_1"/>
    <property type="match status" value="1"/>
</dbReference>
<feature type="transmembrane region" description="Helical" evidence="7">
    <location>
        <begin position="88"/>
        <end position="109"/>
    </location>
</feature>
<feature type="transmembrane region" description="Helical" evidence="7">
    <location>
        <begin position="379"/>
        <end position="398"/>
    </location>
</feature>
<feature type="transmembrane region" description="Helical" evidence="7">
    <location>
        <begin position="210"/>
        <end position="230"/>
    </location>
</feature>
<dbReference type="Gene3D" id="1.20.1250.20">
    <property type="entry name" value="MFS general substrate transporter like domains"/>
    <property type="match status" value="2"/>
</dbReference>
<dbReference type="GeneID" id="27717411"/>
<evidence type="ECO:0000313" key="10">
    <source>
        <dbReference type="Proteomes" id="UP000053411"/>
    </source>
</evidence>
<organism evidence="9 10">
    <name type="scientific">Fonsecaea multimorphosa CBS 102226</name>
    <dbReference type="NCBI Taxonomy" id="1442371"/>
    <lineage>
        <taxon>Eukaryota</taxon>
        <taxon>Fungi</taxon>
        <taxon>Dikarya</taxon>
        <taxon>Ascomycota</taxon>
        <taxon>Pezizomycotina</taxon>
        <taxon>Eurotiomycetes</taxon>
        <taxon>Chaetothyriomycetidae</taxon>
        <taxon>Chaetothyriales</taxon>
        <taxon>Herpotrichiellaceae</taxon>
        <taxon>Fonsecaea</taxon>
    </lineage>
</organism>
<dbReference type="InterPro" id="IPR036259">
    <property type="entry name" value="MFS_trans_sf"/>
</dbReference>
<feature type="transmembrane region" description="Helical" evidence="7">
    <location>
        <begin position="410"/>
        <end position="430"/>
    </location>
</feature>
<keyword evidence="4 7" id="KW-1133">Transmembrane helix</keyword>
<dbReference type="GO" id="GO:0022857">
    <property type="term" value="F:transmembrane transporter activity"/>
    <property type="evidence" value="ECO:0007669"/>
    <property type="project" value="InterPro"/>
</dbReference>
<evidence type="ECO:0000313" key="9">
    <source>
        <dbReference type="EMBL" id="KIX92636.1"/>
    </source>
</evidence>
<dbReference type="PROSITE" id="PS50850">
    <property type="entry name" value="MFS"/>
    <property type="match status" value="1"/>
</dbReference>
<comment type="similarity">
    <text evidence="6">Belongs to the major facilitator superfamily. Allantoate permease family.</text>
</comment>
<dbReference type="PANTHER" id="PTHR43791">
    <property type="entry name" value="PERMEASE-RELATED"/>
    <property type="match status" value="1"/>
</dbReference>
<evidence type="ECO:0000259" key="8">
    <source>
        <dbReference type="PROSITE" id="PS50850"/>
    </source>
</evidence>
<dbReference type="InterPro" id="IPR011701">
    <property type="entry name" value="MFS"/>
</dbReference>
<feature type="transmembrane region" description="Helical" evidence="7">
    <location>
        <begin position="147"/>
        <end position="166"/>
    </location>
</feature>
<evidence type="ECO:0000256" key="6">
    <source>
        <dbReference type="ARBA" id="ARBA00037968"/>
    </source>
</evidence>
<gene>
    <name evidence="9" type="ORF">Z520_11665</name>
</gene>
<feature type="transmembrane region" description="Helical" evidence="7">
    <location>
        <begin position="116"/>
        <end position="135"/>
    </location>
</feature>
<name>A0A0D2I5T6_9EURO</name>
<feature type="transmembrane region" description="Helical" evidence="7">
    <location>
        <begin position="442"/>
        <end position="463"/>
    </location>
</feature>
<feature type="transmembrane region" description="Helical" evidence="7">
    <location>
        <begin position="349"/>
        <end position="367"/>
    </location>
</feature>
<dbReference type="InterPro" id="IPR020846">
    <property type="entry name" value="MFS_dom"/>
</dbReference>
<feature type="domain" description="Major facilitator superfamily (MFS) profile" evidence="8">
    <location>
        <begin position="50"/>
        <end position="496"/>
    </location>
</feature>
<dbReference type="EMBL" id="KN848102">
    <property type="protein sequence ID" value="KIX92636.1"/>
    <property type="molecule type" value="Genomic_DNA"/>
</dbReference>
<dbReference type="Proteomes" id="UP000053411">
    <property type="component" value="Unassembled WGS sequence"/>
</dbReference>
<keyword evidence="10" id="KW-1185">Reference proteome</keyword>
<feature type="transmembrane region" description="Helical" evidence="7">
    <location>
        <begin position="316"/>
        <end position="337"/>
    </location>
</feature>
<dbReference type="PANTHER" id="PTHR43791:SF5">
    <property type="entry name" value="MAJOR FACILITATOR SUPERFAMILY (MFS) PROFILE DOMAIN-CONTAINING PROTEIN"/>
    <property type="match status" value="1"/>
</dbReference>
<dbReference type="OrthoDB" id="2985014at2759"/>